<proteinExistence type="predicted"/>
<dbReference type="PANTHER" id="PTHR12064:SF94">
    <property type="entry name" value="UNEXTENDED PROTEIN"/>
    <property type="match status" value="1"/>
</dbReference>
<dbReference type="InterPro" id="IPR045095">
    <property type="entry name" value="ACDP"/>
</dbReference>
<evidence type="ECO:0000256" key="3">
    <source>
        <dbReference type="SAM" id="Phobius"/>
    </source>
</evidence>
<dbReference type="GO" id="GO:0010960">
    <property type="term" value="P:magnesium ion homeostasis"/>
    <property type="evidence" value="ECO:0007669"/>
    <property type="project" value="InterPro"/>
</dbReference>
<evidence type="ECO:0000259" key="4">
    <source>
        <dbReference type="PROSITE" id="PS51371"/>
    </source>
</evidence>
<keyword evidence="2 3" id="KW-0472">Membrane</keyword>
<accession>A0A955LGR4</accession>
<dbReference type="PROSITE" id="PS51846">
    <property type="entry name" value="CNNM"/>
    <property type="match status" value="1"/>
</dbReference>
<dbReference type="InterPro" id="IPR002550">
    <property type="entry name" value="CNNM"/>
</dbReference>
<evidence type="ECO:0000259" key="5">
    <source>
        <dbReference type="PROSITE" id="PS51846"/>
    </source>
</evidence>
<dbReference type="Gene3D" id="3.10.580.10">
    <property type="entry name" value="CBS-domain"/>
    <property type="match status" value="1"/>
</dbReference>
<dbReference type="EMBL" id="JAGQKX010000027">
    <property type="protein sequence ID" value="MCA9390074.1"/>
    <property type="molecule type" value="Genomic_DNA"/>
</dbReference>
<dbReference type="InterPro" id="IPR000644">
    <property type="entry name" value="CBS_dom"/>
</dbReference>
<keyword evidence="1" id="KW-0129">CBS domain</keyword>
<name>A0A955LGR4_UNCKA</name>
<keyword evidence="2 3" id="KW-0812">Transmembrane</keyword>
<dbReference type="InterPro" id="IPR046342">
    <property type="entry name" value="CBS_dom_sf"/>
</dbReference>
<gene>
    <name evidence="6" type="ORF">KC571_01610</name>
</gene>
<organism evidence="6 7">
    <name type="scientific">candidate division WWE3 bacterium</name>
    <dbReference type="NCBI Taxonomy" id="2053526"/>
    <lineage>
        <taxon>Bacteria</taxon>
        <taxon>Katanobacteria</taxon>
    </lineage>
</organism>
<dbReference type="Proteomes" id="UP000701698">
    <property type="component" value="Unassembled WGS sequence"/>
</dbReference>
<dbReference type="Pfam" id="PF01595">
    <property type="entry name" value="CNNM"/>
    <property type="match status" value="1"/>
</dbReference>
<evidence type="ECO:0000313" key="6">
    <source>
        <dbReference type="EMBL" id="MCA9390074.1"/>
    </source>
</evidence>
<feature type="domain" description="CNNM transmembrane" evidence="5">
    <location>
        <begin position="1"/>
        <end position="174"/>
    </location>
</feature>
<dbReference type="Pfam" id="PF00571">
    <property type="entry name" value="CBS"/>
    <property type="match status" value="1"/>
</dbReference>
<comment type="caution">
    <text evidence="6">The sequence shown here is derived from an EMBL/GenBank/DDBJ whole genome shotgun (WGS) entry which is preliminary data.</text>
</comment>
<evidence type="ECO:0000256" key="2">
    <source>
        <dbReference type="PROSITE-ProRule" id="PRU01193"/>
    </source>
</evidence>
<feature type="transmembrane region" description="Helical" evidence="3">
    <location>
        <begin position="122"/>
        <end position="142"/>
    </location>
</feature>
<sequence>MLTYYISSLVLIFFSALFSGLTLGLLSLDARSLKRQANLGNNDAAKVYPVRKNGNLLLTSLLLGNVITNSTLSILLGSVVSGTLAVAISTAFIFLFGEIIPQAVISRYGLWFGARTLWLTKIILFIFYPIAAPIAFILNAALGEENEVIYSKHELMHIISEHEDSKLSPIDRDEERILHGALLFSHRTVQEVMTPIDAVEMFEENEKLSADMREKMVELGFSRYPIYRKSREHVVGVLYLREVLTEDEDIEIRKAQDAFETELLTVKPKEKLDLVMTKMLKKKIHLGVVTNNQNSCVGVISLEDIIEEIIQKEIEDEGDAE</sequence>
<dbReference type="GO" id="GO:0016020">
    <property type="term" value="C:membrane"/>
    <property type="evidence" value="ECO:0007669"/>
    <property type="project" value="UniProtKB-UniRule"/>
</dbReference>
<evidence type="ECO:0000256" key="1">
    <source>
        <dbReference type="PROSITE-ProRule" id="PRU00703"/>
    </source>
</evidence>
<feature type="domain" description="CBS" evidence="4">
    <location>
        <begin position="259"/>
        <end position="317"/>
    </location>
</feature>
<dbReference type="PANTHER" id="PTHR12064">
    <property type="entry name" value="METAL TRANSPORTER CNNM"/>
    <property type="match status" value="1"/>
</dbReference>
<dbReference type="PROSITE" id="PS51371">
    <property type="entry name" value="CBS"/>
    <property type="match status" value="1"/>
</dbReference>
<feature type="transmembrane region" description="Helical" evidence="3">
    <location>
        <begin position="6"/>
        <end position="26"/>
    </location>
</feature>
<evidence type="ECO:0000313" key="7">
    <source>
        <dbReference type="Proteomes" id="UP000701698"/>
    </source>
</evidence>
<keyword evidence="2 3" id="KW-1133">Transmembrane helix</keyword>
<reference evidence="6" key="2">
    <citation type="journal article" date="2021" name="Microbiome">
        <title>Successional dynamics and alternative stable states in a saline activated sludge microbial community over 9 years.</title>
        <authorList>
            <person name="Wang Y."/>
            <person name="Ye J."/>
            <person name="Ju F."/>
            <person name="Liu L."/>
            <person name="Boyd J.A."/>
            <person name="Deng Y."/>
            <person name="Parks D.H."/>
            <person name="Jiang X."/>
            <person name="Yin X."/>
            <person name="Woodcroft B.J."/>
            <person name="Tyson G.W."/>
            <person name="Hugenholtz P."/>
            <person name="Polz M.F."/>
            <person name="Zhang T."/>
        </authorList>
    </citation>
    <scope>NUCLEOTIDE SEQUENCE</scope>
    <source>
        <strain evidence="6">HKST-UBA01</strain>
    </source>
</reference>
<reference evidence="6" key="1">
    <citation type="submission" date="2020-04" db="EMBL/GenBank/DDBJ databases">
        <authorList>
            <person name="Zhang T."/>
        </authorList>
    </citation>
    <scope>NUCLEOTIDE SEQUENCE</scope>
    <source>
        <strain evidence="6">HKST-UBA01</strain>
    </source>
</reference>
<dbReference type="SUPFAM" id="SSF54631">
    <property type="entry name" value="CBS-domain pair"/>
    <property type="match status" value="1"/>
</dbReference>
<protein>
    <submittedName>
        <fullName evidence="6">DUF21 domain-containing protein</fullName>
    </submittedName>
</protein>
<dbReference type="AlphaFoldDB" id="A0A955LGR4"/>
<feature type="transmembrane region" description="Helical" evidence="3">
    <location>
        <begin position="82"/>
        <end position="101"/>
    </location>
</feature>